<feature type="transmembrane region" description="Helical" evidence="6">
    <location>
        <begin position="113"/>
        <end position="131"/>
    </location>
</feature>
<dbReference type="AlphaFoldDB" id="A0A4V3V7P9"/>
<evidence type="ECO:0000256" key="2">
    <source>
        <dbReference type="ARBA" id="ARBA00022475"/>
    </source>
</evidence>
<proteinExistence type="predicted"/>
<evidence type="ECO:0000313" key="7">
    <source>
        <dbReference type="EMBL" id="THE12303.1"/>
    </source>
</evidence>
<dbReference type="OrthoDB" id="9815702at2"/>
<evidence type="ECO:0000256" key="6">
    <source>
        <dbReference type="SAM" id="Phobius"/>
    </source>
</evidence>
<reference evidence="7 8" key="1">
    <citation type="journal article" date="2019" name="Indoor Air">
        <title>Impacts of indoor surface finishes on bacterial viability.</title>
        <authorList>
            <person name="Hu J."/>
            <person name="Maamar S.B."/>
            <person name="Glawe A.J."/>
            <person name="Gottel N."/>
            <person name="Gilbert J.A."/>
            <person name="Hartmann E.M."/>
        </authorList>
    </citation>
    <scope>NUCLEOTIDE SEQUENCE [LARGE SCALE GENOMIC DNA]</scope>
    <source>
        <strain evidence="7 8">AF060A6</strain>
    </source>
</reference>
<evidence type="ECO:0000256" key="3">
    <source>
        <dbReference type="ARBA" id="ARBA00022692"/>
    </source>
</evidence>
<sequence length="482" mass="54397">MSTLKKNFFYVFLQQFLLIGLPFLTIPYVSRVLGPDGVGHYSYSFSIVTLVITIFLLGSNLYSTREIAKVKNQKEKLSRTFFEIMTIRILLLSGALLLYVISCLTFFKGDIIFYLQTLHLIGAFFDVTWLFQGLELFKKVVIRNISVKFIGFGSVFLFVHDKEDVWLYTLIMGASVLIGNILLVFGIQKYVSWVTSFSKDDLKVHLLQMLLLFIPALSGMIYSVMDKTMLGSLSTVQQVGFYEQSYKIVYMITSILNITGIVMLPRASSLIAGKQFDKLKSVIQSGITINLFISIPMTFGLFAISGNFVNWFLGSSFKESIVICMIMSPIIVFKSIGVIFGSWYLVPMEKNKEYTLPIMIGAIINIILNFILIPPFGAAGAAVSTVFTEGLIVSIQAWYLKGELPIREILNKRIFRYLLLSLVMVCLIYGIDTVSDFSNLIMIIIKVLVGIGVYMGILFLLKDQSLFMLLDYFKTKKAKANS</sequence>
<comment type="subcellular location">
    <subcellularLocation>
        <location evidence="1">Cell membrane</location>
        <topology evidence="1">Multi-pass membrane protein</topology>
    </subcellularLocation>
</comment>
<keyword evidence="4 6" id="KW-1133">Transmembrane helix</keyword>
<keyword evidence="5 6" id="KW-0472">Membrane</keyword>
<comment type="caution">
    <text evidence="7">The sequence shown here is derived from an EMBL/GenBank/DDBJ whole genome shotgun (WGS) entry which is preliminary data.</text>
</comment>
<accession>A0A4V3V7P9</accession>
<protein>
    <submittedName>
        <fullName evidence="7">Flippase</fullName>
    </submittedName>
</protein>
<evidence type="ECO:0000313" key="8">
    <source>
        <dbReference type="Proteomes" id="UP000306477"/>
    </source>
</evidence>
<feature type="transmembrane region" description="Helical" evidence="6">
    <location>
        <begin position="382"/>
        <end position="402"/>
    </location>
</feature>
<dbReference type="PANTHER" id="PTHR30250">
    <property type="entry name" value="PST FAMILY PREDICTED COLANIC ACID TRANSPORTER"/>
    <property type="match status" value="1"/>
</dbReference>
<feature type="transmembrane region" description="Helical" evidence="6">
    <location>
        <begin position="7"/>
        <end position="29"/>
    </location>
</feature>
<evidence type="ECO:0000256" key="1">
    <source>
        <dbReference type="ARBA" id="ARBA00004651"/>
    </source>
</evidence>
<feature type="transmembrane region" description="Helical" evidence="6">
    <location>
        <begin position="84"/>
        <end position="107"/>
    </location>
</feature>
<feature type="transmembrane region" description="Helical" evidence="6">
    <location>
        <begin position="245"/>
        <end position="265"/>
    </location>
</feature>
<dbReference type="PANTHER" id="PTHR30250:SF11">
    <property type="entry name" value="O-ANTIGEN TRANSPORTER-RELATED"/>
    <property type="match status" value="1"/>
</dbReference>
<feature type="transmembrane region" description="Helical" evidence="6">
    <location>
        <begin position="286"/>
        <end position="308"/>
    </location>
</feature>
<dbReference type="GO" id="GO:0005886">
    <property type="term" value="C:plasma membrane"/>
    <property type="evidence" value="ECO:0007669"/>
    <property type="project" value="UniProtKB-SubCell"/>
</dbReference>
<dbReference type="Pfam" id="PF01943">
    <property type="entry name" value="Polysacc_synt"/>
    <property type="match status" value="1"/>
</dbReference>
<feature type="transmembrane region" description="Helical" evidence="6">
    <location>
        <begin position="206"/>
        <end position="225"/>
    </location>
</feature>
<dbReference type="InterPro" id="IPR050833">
    <property type="entry name" value="Poly_Biosynth_Transport"/>
</dbReference>
<gene>
    <name evidence="7" type="ORF">E1I69_11410</name>
</gene>
<name>A0A4V3V7P9_9BACI</name>
<keyword evidence="2" id="KW-1003">Cell membrane</keyword>
<dbReference type="InterPro" id="IPR002797">
    <property type="entry name" value="Polysacc_synth"/>
</dbReference>
<dbReference type="CDD" id="cd13128">
    <property type="entry name" value="MATE_Wzx_like"/>
    <property type="match status" value="1"/>
</dbReference>
<dbReference type="EMBL" id="SLUB01000018">
    <property type="protein sequence ID" value="THE12303.1"/>
    <property type="molecule type" value="Genomic_DNA"/>
</dbReference>
<evidence type="ECO:0000256" key="5">
    <source>
        <dbReference type="ARBA" id="ARBA00023136"/>
    </source>
</evidence>
<feature type="transmembrane region" description="Helical" evidence="6">
    <location>
        <begin position="41"/>
        <end position="63"/>
    </location>
</feature>
<feature type="transmembrane region" description="Helical" evidence="6">
    <location>
        <begin position="414"/>
        <end position="431"/>
    </location>
</feature>
<feature type="transmembrane region" description="Helical" evidence="6">
    <location>
        <begin position="320"/>
        <end position="346"/>
    </location>
</feature>
<feature type="transmembrane region" description="Helical" evidence="6">
    <location>
        <begin position="165"/>
        <end position="185"/>
    </location>
</feature>
<feature type="transmembrane region" description="Helical" evidence="6">
    <location>
        <begin position="140"/>
        <end position="159"/>
    </location>
</feature>
<dbReference type="RefSeq" id="WP_136379744.1">
    <property type="nucleotide sequence ID" value="NZ_SLUB01000018.1"/>
</dbReference>
<feature type="transmembrane region" description="Helical" evidence="6">
    <location>
        <begin position="437"/>
        <end position="461"/>
    </location>
</feature>
<keyword evidence="8" id="KW-1185">Reference proteome</keyword>
<dbReference type="Proteomes" id="UP000306477">
    <property type="component" value="Unassembled WGS sequence"/>
</dbReference>
<organism evidence="7 8">
    <name type="scientific">Bacillus timonensis</name>
    <dbReference type="NCBI Taxonomy" id="1033734"/>
    <lineage>
        <taxon>Bacteria</taxon>
        <taxon>Bacillati</taxon>
        <taxon>Bacillota</taxon>
        <taxon>Bacilli</taxon>
        <taxon>Bacillales</taxon>
        <taxon>Bacillaceae</taxon>
        <taxon>Bacillus</taxon>
    </lineage>
</organism>
<evidence type="ECO:0000256" key="4">
    <source>
        <dbReference type="ARBA" id="ARBA00022989"/>
    </source>
</evidence>
<feature type="transmembrane region" description="Helical" evidence="6">
    <location>
        <begin position="358"/>
        <end position="376"/>
    </location>
</feature>
<keyword evidence="3 6" id="KW-0812">Transmembrane</keyword>